<protein>
    <recommendedName>
        <fullName evidence="4">DUF3221 domain-containing protein</fullName>
    </recommendedName>
</protein>
<reference evidence="2 3" key="1">
    <citation type="submission" date="2021-10" db="EMBL/GenBank/DDBJ databases">
        <authorList>
            <person name="Criscuolo A."/>
        </authorList>
    </citation>
    <scope>NUCLEOTIDE SEQUENCE [LARGE SCALE GENOMIC DNA]</scope>
    <source>
        <strain evidence="3">CIP 111899</strain>
    </source>
</reference>
<keyword evidence="1" id="KW-0472">Membrane</keyword>
<evidence type="ECO:0000256" key="1">
    <source>
        <dbReference type="SAM" id="Phobius"/>
    </source>
</evidence>
<accession>A0ABN8A369</accession>
<dbReference type="InterPro" id="IPR012340">
    <property type="entry name" value="NA-bd_OB-fold"/>
</dbReference>
<keyword evidence="1" id="KW-0812">Transmembrane</keyword>
<feature type="transmembrane region" description="Helical" evidence="1">
    <location>
        <begin position="6"/>
        <end position="24"/>
    </location>
</feature>
<dbReference type="InterPro" id="IPR021598">
    <property type="entry name" value="DUF3221"/>
</dbReference>
<evidence type="ECO:0000313" key="2">
    <source>
        <dbReference type="EMBL" id="CAG9613356.1"/>
    </source>
</evidence>
<keyword evidence="1" id="KW-1133">Transmembrane helix</keyword>
<keyword evidence="3" id="KW-1185">Reference proteome</keyword>
<gene>
    <name evidence="2" type="ORF">BACCIP111899_02571</name>
</gene>
<proteinExistence type="predicted"/>
<comment type="caution">
    <text evidence="2">The sequence shown here is derived from an EMBL/GenBank/DDBJ whole genome shotgun (WGS) entry which is preliminary data.</text>
</comment>
<evidence type="ECO:0008006" key="4">
    <source>
        <dbReference type="Google" id="ProtNLM"/>
    </source>
</evidence>
<name>A0ABN8A369_9BACI</name>
<dbReference type="Proteomes" id="UP000789423">
    <property type="component" value="Unassembled WGS sequence"/>
</dbReference>
<dbReference type="EMBL" id="CAKJTI010000012">
    <property type="protein sequence ID" value="CAG9613356.1"/>
    <property type="molecule type" value="Genomic_DNA"/>
</dbReference>
<sequence>MKKSLQAVGTILFLVIIFMIVLVWKTGTGNEIKKSTTKIDNNTVSNGIDGYILLQGDTVFFIYEKNIKTDNDRKNLEERLKWSIPTDAILQFNNPSIKKELQTGDKVRIECSEILESYPAKIWVTKLEKIQG</sequence>
<evidence type="ECO:0000313" key="3">
    <source>
        <dbReference type="Proteomes" id="UP000789423"/>
    </source>
</evidence>
<dbReference type="Gene3D" id="2.40.50.140">
    <property type="entry name" value="Nucleic acid-binding proteins"/>
    <property type="match status" value="1"/>
</dbReference>
<dbReference type="Pfam" id="PF11518">
    <property type="entry name" value="DUF3221"/>
    <property type="match status" value="1"/>
</dbReference>
<organism evidence="2 3">
    <name type="scientific">Bacillus rhizoplanae</name>
    <dbReference type="NCBI Taxonomy" id="2880966"/>
    <lineage>
        <taxon>Bacteria</taxon>
        <taxon>Bacillati</taxon>
        <taxon>Bacillota</taxon>
        <taxon>Bacilli</taxon>
        <taxon>Bacillales</taxon>
        <taxon>Bacillaceae</taxon>
        <taxon>Bacillus</taxon>
    </lineage>
</organism>